<evidence type="ECO:0000313" key="2">
    <source>
        <dbReference type="Proteomes" id="UP000588586"/>
    </source>
</evidence>
<protein>
    <submittedName>
        <fullName evidence="1">DNA alkylation repair protein</fullName>
    </submittedName>
</protein>
<name>A0A849HLX5_9MICO</name>
<evidence type="ECO:0000313" key="1">
    <source>
        <dbReference type="EMBL" id="NNM48099.1"/>
    </source>
</evidence>
<reference evidence="1 2" key="1">
    <citation type="submission" date="2020-04" db="EMBL/GenBank/DDBJ databases">
        <title>Knoellia sp. isolate from air conditioner.</title>
        <authorList>
            <person name="Chea S."/>
            <person name="Kim D.-U."/>
        </authorList>
    </citation>
    <scope>NUCLEOTIDE SEQUENCE [LARGE SCALE GENOMIC DNA]</scope>
    <source>
        <strain evidence="1 2">DB2414S</strain>
    </source>
</reference>
<sequence length="233" mass="26645">MLASVTHPLVATIRSTLAEHGDPDRAGAQQAYMKSTMPYRGITSPELKALLRPVLADPALRIEDREEWEEAVRDLWDGAAFREDRYAATALTGHRAYRSWQDPELLPLYRHLVVTGAWWDHVDEVASNRVGPILLSHNETVEPVIRAWAADDDLWLRRTAVISQLTFKTNTDTDLLRETIEANLDDTSFWLRKAIGWALRQYARTDPDWVRAFVAEHEGRLSGLSRREALKHL</sequence>
<accession>A0A849HLX5</accession>
<dbReference type="Pfam" id="PF08713">
    <property type="entry name" value="DNA_alkylation"/>
    <property type="match status" value="1"/>
</dbReference>
<proteinExistence type="predicted"/>
<dbReference type="PANTHER" id="PTHR34070">
    <property type="entry name" value="ARMADILLO-TYPE FOLD"/>
    <property type="match status" value="1"/>
</dbReference>
<keyword evidence="2" id="KW-1185">Reference proteome</keyword>
<dbReference type="AlphaFoldDB" id="A0A849HLX5"/>
<dbReference type="SUPFAM" id="SSF48371">
    <property type="entry name" value="ARM repeat"/>
    <property type="match status" value="1"/>
</dbReference>
<gene>
    <name evidence="1" type="ORF">HJG52_19105</name>
</gene>
<comment type="caution">
    <text evidence="1">The sequence shown here is derived from an EMBL/GenBank/DDBJ whole genome shotgun (WGS) entry which is preliminary data.</text>
</comment>
<dbReference type="Gene3D" id="1.25.10.90">
    <property type="match status" value="1"/>
</dbReference>
<dbReference type="CDD" id="cd07064">
    <property type="entry name" value="AlkD_like_1"/>
    <property type="match status" value="1"/>
</dbReference>
<organism evidence="1 2">
    <name type="scientific">Knoellia koreensis</name>
    <dbReference type="NCBI Taxonomy" id="2730921"/>
    <lineage>
        <taxon>Bacteria</taxon>
        <taxon>Bacillati</taxon>
        <taxon>Actinomycetota</taxon>
        <taxon>Actinomycetes</taxon>
        <taxon>Micrococcales</taxon>
        <taxon>Intrasporangiaceae</taxon>
        <taxon>Knoellia</taxon>
    </lineage>
</organism>
<dbReference type="EMBL" id="JABEPQ010000006">
    <property type="protein sequence ID" value="NNM48099.1"/>
    <property type="molecule type" value="Genomic_DNA"/>
</dbReference>
<dbReference type="PANTHER" id="PTHR34070:SF1">
    <property type="entry name" value="DNA ALKYLATION REPAIR PROTEIN"/>
    <property type="match status" value="1"/>
</dbReference>
<dbReference type="Proteomes" id="UP000588586">
    <property type="component" value="Unassembled WGS sequence"/>
</dbReference>
<dbReference type="InterPro" id="IPR014825">
    <property type="entry name" value="DNA_alkylation"/>
</dbReference>
<dbReference type="InterPro" id="IPR016024">
    <property type="entry name" value="ARM-type_fold"/>
</dbReference>